<evidence type="ECO:0000256" key="1">
    <source>
        <dbReference type="SAM" id="MobiDB-lite"/>
    </source>
</evidence>
<dbReference type="CDD" id="cd02947">
    <property type="entry name" value="TRX_family"/>
    <property type="match status" value="1"/>
</dbReference>
<dbReference type="PROSITE" id="PS51352">
    <property type="entry name" value="THIOREDOXIN_2"/>
    <property type="match status" value="1"/>
</dbReference>
<comment type="caution">
    <text evidence="3">The sequence shown here is derived from an EMBL/GenBank/DDBJ whole genome shotgun (WGS) entry which is preliminary data.</text>
</comment>
<evidence type="ECO:0000259" key="2">
    <source>
        <dbReference type="PROSITE" id="PS51352"/>
    </source>
</evidence>
<dbReference type="Gramene" id="KVI02439">
    <property type="protein sequence ID" value="KVI02439"/>
    <property type="gene ID" value="Ccrd_019179"/>
</dbReference>
<evidence type="ECO:0000313" key="4">
    <source>
        <dbReference type="Proteomes" id="UP000243975"/>
    </source>
</evidence>
<dbReference type="OMA" id="VHSKLAW"/>
<dbReference type="Pfam" id="PF00085">
    <property type="entry name" value="Thioredoxin"/>
    <property type="match status" value="1"/>
</dbReference>
<dbReference type="STRING" id="59895.A0A103Y4P8"/>
<feature type="region of interest" description="Disordered" evidence="1">
    <location>
        <begin position="1"/>
        <end position="27"/>
    </location>
</feature>
<protein>
    <submittedName>
        <fullName evidence="3">Thioredoxin</fullName>
    </submittedName>
</protein>
<organism evidence="3 4">
    <name type="scientific">Cynara cardunculus var. scolymus</name>
    <name type="common">Globe artichoke</name>
    <name type="synonym">Cynara scolymus</name>
    <dbReference type="NCBI Taxonomy" id="59895"/>
    <lineage>
        <taxon>Eukaryota</taxon>
        <taxon>Viridiplantae</taxon>
        <taxon>Streptophyta</taxon>
        <taxon>Embryophyta</taxon>
        <taxon>Tracheophyta</taxon>
        <taxon>Spermatophyta</taxon>
        <taxon>Magnoliopsida</taxon>
        <taxon>eudicotyledons</taxon>
        <taxon>Gunneridae</taxon>
        <taxon>Pentapetalae</taxon>
        <taxon>asterids</taxon>
        <taxon>campanulids</taxon>
        <taxon>Asterales</taxon>
        <taxon>Asteraceae</taxon>
        <taxon>Carduoideae</taxon>
        <taxon>Cardueae</taxon>
        <taxon>Carduinae</taxon>
        <taxon>Cynara</taxon>
    </lineage>
</organism>
<sequence>MGSMLSTILGGEQPGNGDDSSSEESRVIQFHSSQRWQLHFNDSKQSPKLMVVDFSATWCGPCKMLEPFLRSLASKYEDVEFIKIDVDELKLPNINATGSMKLWITGMLNIIFGIN</sequence>
<reference evidence="3 4" key="1">
    <citation type="journal article" date="2016" name="Sci. Rep.">
        <title>The genome sequence of the outbreeding globe artichoke constructed de novo incorporating a phase-aware low-pass sequencing strategy of F1 progeny.</title>
        <authorList>
            <person name="Scaglione D."/>
            <person name="Reyes-Chin-Wo S."/>
            <person name="Acquadro A."/>
            <person name="Froenicke L."/>
            <person name="Portis E."/>
            <person name="Beitel C."/>
            <person name="Tirone M."/>
            <person name="Mauro R."/>
            <person name="Lo Monaco A."/>
            <person name="Mauromicale G."/>
            <person name="Faccioli P."/>
            <person name="Cattivelli L."/>
            <person name="Rieseberg L."/>
            <person name="Michelmore R."/>
            <person name="Lanteri S."/>
        </authorList>
    </citation>
    <scope>NUCLEOTIDE SEQUENCE [LARGE SCALE GENOMIC DNA]</scope>
    <source>
        <strain evidence="3">2C</strain>
    </source>
</reference>
<evidence type="ECO:0000313" key="3">
    <source>
        <dbReference type="EMBL" id="KVI02439.1"/>
    </source>
</evidence>
<proteinExistence type="predicted"/>
<dbReference type="InterPro" id="IPR017937">
    <property type="entry name" value="Thioredoxin_CS"/>
</dbReference>
<dbReference type="AlphaFoldDB" id="A0A103Y4P8"/>
<dbReference type="PANTHER" id="PTHR10438">
    <property type="entry name" value="THIOREDOXIN"/>
    <property type="match status" value="1"/>
</dbReference>
<dbReference type="InterPro" id="IPR013766">
    <property type="entry name" value="Thioredoxin_domain"/>
</dbReference>
<keyword evidence="4" id="KW-1185">Reference proteome</keyword>
<dbReference type="InterPro" id="IPR036249">
    <property type="entry name" value="Thioredoxin-like_sf"/>
</dbReference>
<dbReference type="Gene3D" id="3.40.30.10">
    <property type="entry name" value="Glutaredoxin"/>
    <property type="match status" value="1"/>
</dbReference>
<dbReference type="PROSITE" id="PS00194">
    <property type="entry name" value="THIOREDOXIN_1"/>
    <property type="match status" value="1"/>
</dbReference>
<accession>A0A103Y4P8</accession>
<dbReference type="PANTHER" id="PTHR10438:SF413">
    <property type="entry name" value="THIOREDOXIN H2"/>
    <property type="match status" value="1"/>
</dbReference>
<feature type="domain" description="Thioredoxin" evidence="2">
    <location>
        <begin position="7"/>
        <end position="115"/>
    </location>
</feature>
<dbReference type="Proteomes" id="UP000243975">
    <property type="component" value="Unassembled WGS sequence"/>
</dbReference>
<dbReference type="InterPro" id="IPR050620">
    <property type="entry name" value="Thioredoxin_H-type-like"/>
</dbReference>
<dbReference type="SUPFAM" id="SSF52833">
    <property type="entry name" value="Thioredoxin-like"/>
    <property type="match status" value="1"/>
</dbReference>
<gene>
    <name evidence="3" type="ORF">Ccrd_019179</name>
</gene>
<dbReference type="EMBL" id="LEKV01002652">
    <property type="protein sequence ID" value="KVI02439.1"/>
    <property type="molecule type" value="Genomic_DNA"/>
</dbReference>
<name>A0A103Y4P8_CYNCS</name>